<evidence type="ECO:0000256" key="2">
    <source>
        <dbReference type="ARBA" id="ARBA00022737"/>
    </source>
</evidence>
<feature type="signal peptide" evidence="5">
    <location>
        <begin position="1"/>
        <end position="28"/>
    </location>
</feature>
<feature type="domain" description="Htaa" evidence="6">
    <location>
        <begin position="812"/>
        <end position="967"/>
    </location>
</feature>
<evidence type="ECO:0000313" key="8">
    <source>
        <dbReference type="Proteomes" id="UP001555100"/>
    </source>
</evidence>
<evidence type="ECO:0000313" key="7">
    <source>
        <dbReference type="EMBL" id="MEW6954095.1"/>
    </source>
</evidence>
<dbReference type="InterPro" id="IPR007331">
    <property type="entry name" value="Htaa"/>
</dbReference>
<evidence type="ECO:0000256" key="1">
    <source>
        <dbReference type="ARBA" id="ARBA00022614"/>
    </source>
</evidence>
<dbReference type="SUPFAM" id="SSF52058">
    <property type="entry name" value="L domain-like"/>
    <property type="match status" value="1"/>
</dbReference>
<dbReference type="PANTHER" id="PTHR46652">
    <property type="entry name" value="LEUCINE-RICH REPEAT AND IQ DOMAIN-CONTAINING PROTEIN 1-RELATED"/>
    <property type="match status" value="1"/>
</dbReference>
<feature type="region of interest" description="Disordered" evidence="3">
    <location>
        <begin position="551"/>
        <end position="578"/>
    </location>
</feature>
<feature type="region of interest" description="Disordered" evidence="3">
    <location>
        <begin position="752"/>
        <end position="800"/>
    </location>
</feature>
<keyword evidence="4" id="KW-0812">Transmembrane</keyword>
<dbReference type="EMBL" id="JBAGNM010000002">
    <property type="protein sequence ID" value="MEW6954095.1"/>
    <property type="molecule type" value="Genomic_DNA"/>
</dbReference>
<name>A0ABV3NA58_9ACTO</name>
<evidence type="ECO:0000256" key="4">
    <source>
        <dbReference type="SAM" id="Phobius"/>
    </source>
</evidence>
<feature type="domain" description="Htaa" evidence="6">
    <location>
        <begin position="50"/>
        <end position="200"/>
    </location>
</feature>
<accession>A0ABV3NA58</accession>
<keyword evidence="8" id="KW-1185">Reference proteome</keyword>
<dbReference type="Proteomes" id="UP001555100">
    <property type="component" value="Unassembled WGS sequence"/>
</dbReference>
<dbReference type="InterPro" id="IPR001611">
    <property type="entry name" value="Leu-rich_rpt"/>
</dbReference>
<keyword evidence="1" id="KW-0433">Leucine-rich repeat</keyword>
<keyword evidence="4" id="KW-1133">Transmembrane helix</keyword>
<keyword evidence="2" id="KW-0677">Repeat</keyword>
<feature type="chain" id="PRO_5047301475" evidence="5">
    <location>
        <begin position="29"/>
        <end position="1032"/>
    </location>
</feature>
<feature type="compositionally biased region" description="Basic and acidic residues" evidence="3">
    <location>
        <begin position="753"/>
        <end position="767"/>
    </location>
</feature>
<dbReference type="Pfam" id="PF04213">
    <property type="entry name" value="HtaA"/>
    <property type="match status" value="3"/>
</dbReference>
<reference evidence="7 8" key="1">
    <citation type="submission" date="2024-01" db="EMBL/GenBank/DDBJ databases">
        <title>Genomic analysis and antimicrobial resistance profiles of Trueperella pyogenes isolated from domestic and wild animals.</title>
        <authorList>
            <person name="Magossi G."/>
            <person name="Gzyl K.E."/>
            <person name="Holman D.B."/>
            <person name="Amat S."/>
        </authorList>
    </citation>
    <scope>NUCLEOTIDE SEQUENCE [LARGE SCALE GENOMIC DNA]</scope>
    <source>
        <strain evidence="7 8">1494</strain>
    </source>
</reference>
<dbReference type="PANTHER" id="PTHR46652:SF3">
    <property type="entry name" value="LEUCINE-RICH REPEAT-CONTAINING PROTEIN 9"/>
    <property type="match status" value="1"/>
</dbReference>
<evidence type="ECO:0000256" key="5">
    <source>
        <dbReference type="SAM" id="SignalP"/>
    </source>
</evidence>
<dbReference type="InterPro" id="IPR050836">
    <property type="entry name" value="SDS22/Internalin_LRR"/>
</dbReference>
<comment type="caution">
    <text evidence="7">The sequence shown here is derived from an EMBL/GenBank/DDBJ whole genome shotgun (WGS) entry which is preliminary data.</text>
</comment>
<protein>
    <submittedName>
        <fullName evidence="7">HtaA domain-containing protein</fullName>
    </submittedName>
</protein>
<feature type="compositionally biased region" description="Basic and acidic residues" evidence="3">
    <location>
        <begin position="551"/>
        <end position="566"/>
    </location>
</feature>
<dbReference type="InterPro" id="IPR032675">
    <property type="entry name" value="LRR_dom_sf"/>
</dbReference>
<proteinExistence type="predicted"/>
<feature type="domain" description="Htaa" evidence="6">
    <location>
        <begin position="582"/>
        <end position="748"/>
    </location>
</feature>
<sequence>MGGPIKRIAAAVTLAMSLIAGNGVTAFAADQPTKPPAVGQKEIDASETYANWDFRRSFREYVGMMWGEGTQEGERREDGVTLLEPKSHLMWKAKPGQKLDLSGAKGKLHFGGKVSWRKYGGILDVWIANPTIDFEKKQILVDGYTKGTMAKEGVVQFTQKPVADLKDLKIEQRDGYAVISSTKTTLNENVSALVGFYKGEAGAPFVATVPLKKGDKAPEPILWKIFPGVFHDPTWKPGPAYSGKPTVEVRLPDKGLEKCIRQQFDVKSQLPITNTTLEGIQTLNCPALNIKSLEGLQHAINLDSVNFFRNAITDLSPLSEAKKLTSVKLDSNYLTDLNALKGMEKIYELRASNNLLTDVSAVKTMPKLSRLVLDHNRISDITQLPKELEEGSIDEFSLAHNKISDLTRYKDAVTPAVNVDLSFNEISNLGTLAGARITDKLFLQGNKLQDPNQVVNGEFIKYLNKIDVTGNPFTTWKPLVESKNLKEKLIPSARSLKLNDQGELSETLQAKPKPYDVKSTNEREAELNKLTKEAKALKEAYLKSEKEIADEQAKRNAIKPEAKKETPQAPADTETQTDRKVELNWGLKESFRNYVSGDFAKGKWELSDGATGTFTFPLKDPKQFTPGKYGNLDFAGKVHFTAHHGLLDLAIEQPTVRKGNSGWELVVTVAVNPFDKSKIADALAGKIKIDKSKIATKRVVLATLSEPEVSGTNDEQTIHFRSVKLTAEGAKSFANFYKEGQELDPMTIKVTKGKSDGAEKPKTDEKPGQPQPQGKEKADTPRAAEPKDNNTSEDKAAAKQCVVDPHKKRVTQGTLSWGLRASFTTYIRGAIAHGKWDLNGASWDGTNFNFPVSGGTFNTKTKSGTIYYSGSVHFTGHDGVLDLTISRPSLTINGNSGALYMNVVGSDMSGKKFDLGRVHFANAAIDKISPTDTALNFSASSVTLTAAGAKAFAGFYKAGEALAPLSGKATLVPATSCDPKTGELVEYDAFGKKLAHTGAELPAVILAALTMLVMGAGLVVARRRKLDSTVHE</sequence>
<evidence type="ECO:0000256" key="3">
    <source>
        <dbReference type="SAM" id="MobiDB-lite"/>
    </source>
</evidence>
<evidence type="ECO:0000259" key="6">
    <source>
        <dbReference type="Pfam" id="PF04213"/>
    </source>
</evidence>
<keyword evidence="4" id="KW-0472">Membrane</keyword>
<gene>
    <name evidence="7" type="ORF">V3M73_03525</name>
</gene>
<dbReference type="RefSeq" id="WP_024963179.1">
    <property type="nucleotide sequence ID" value="NZ_CP123397.1"/>
</dbReference>
<feature type="compositionally biased region" description="Basic and acidic residues" evidence="3">
    <location>
        <begin position="774"/>
        <end position="797"/>
    </location>
</feature>
<dbReference type="Gene3D" id="3.80.10.10">
    <property type="entry name" value="Ribonuclease Inhibitor"/>
    <property type="match status" value="1"/>
</dbReference>
<dbReference type="PROSITE" id="PS51450">
    <property type="entry name" value="LRR"/>
    <property type="match status" value="1"/>
</dbReference>
<keyword evidence="5" id="KW-0732">Signal</keyword>
<organism evidence="7 8">
    <name type="scientific">Trueperella pyogenes</name>
    <dbReference type="NCBI Taxonomy" id="1661"/>
    <lineage>
        <taxon>Bacteria</taxon>
        <taxon>Bacillati</taxon>
        <taxon>Actinomycetota</taxon>
        <taxon>Actinomycetes</taxon>
        <taxon>Actinomycetales</taxon>
        <taxon>Actinomycetaceae</taxon>
        <taxon>Trueperella</taxon>
    </lineage>
</organism>
<feature type="transmembrane region" description="Helical" evidence="4">
    <location>
        <begin position="1001"/>
        <end position="1021"/>
    </location>
</feature>